<keyword evidence="2" id="KW-1185">Reference proteome</keyword>
<accession>A0AAV5SET5</accession>
<dbReference type="EMBL" id="BTSX01000001">
    <property type="protein sequence ID" value="GMS81856.1"/>
    <property type="molecule type" value="Genomic_DNA"/>
</dbReference>
<feature type="non-terminal residue" evidence="1">
    <location>
        <position position="1"/>
    </location>
</feature>
<organism evidence="1 2">
    <name type="scientific">Pristionchus entomophagus</name>
    <dbReference type="NCBI Taxonomy" id="358040"/>
    <lineage>
        <taxon>Eukaryota</taxon>
        <taxon>Metazoa</taxon>
        <taxon>Ecdysozoa</taxon>
        <taxon>Nematoda</taxon>
        <taxon>Chromadorea</taxon>
        <taxon>Rhabditida</taxon>
        <taxon>Rhabditina</taxon>
        <taxon>Diplogasteromorpha</taxon>
        <taxon>Diplogasteroidea</taxon>
        <taxon>Neodiplogasteridae</taxon>
        <taxon>Pristionchus</taxon>
    </lineage>
</organism>
<name>A0AAV5SET5_9BILA</name>
<dbReference type="AlphaFoldDB" id="A0AAV5SET5"/>
<sequence>SDAPKIFITCTISIASHFTLWMDMKSPRLLGLALVNKLAALLDAAIRKCQLRKEVPKWFDKLLDKYTDRANKFIMSLPDDIPVWENIT</sequence>
<evidence type="ECO:0000313" key="2">
    <source>
        <dbReference type="Proteomes" id="UP001432027"/>
    </source>
</evidence>
<reference evidence="1" key="1">
    <citation type="submission" date="2023-10" db="EMBL/GenBank/DDBJ databases">
        <title>Genome assembly of Pristionchus species.</title>
        <authorList>
            <person name="Yoshida K."/>
            <person name="Sommer R.J."/>
        </authorList>
    </citation>
    <scope>NUCLEOTIDE SEQUENCE</scope>
    <source>
        <strain evidence="1">RS0144</strain>
    </source>
</reference>
<protein>
    <recommendedName>
        <fullName evidence="3">Cytochrome P450</fullName>
    </recommendedName>
</protein>
<feature type="non-terminal residue" evidence="1">
    <location>
        <position position="88"/>
    </location>
</feature>
<dbReference type="Proteomes" id="UP001432027">
    <property type="component" value="Unassembled WGS sequence"/>
</dbReference>
<proteinExistence type="predicted"/>
<gene>
    <name evidence="1" type="ORF">PENTCL1PPCAC_4031</name>
</gene>
<evidence type="ECO:0000313" key="1">
    <source>
        <dbReference type="EMBL" id="GMS81856.1"/>
    </source>
</evidence>
<comment type="caution">
    <text evidence="1">The sequence shown here is derived from an EMBL/GenBank/DDBJ whole genome shotgun (WGS) entry which is preliminary data.</text>
</comment>
<evidence type="ECO:0008006" key="3">
    <source>
        <dbReference type="Google" id="ProtNLM"/>
    </source>
</evidence>